<feature type="transmembrane region" description="Helical" evidence="2">
    <location>
        <begin position="619"/>
        <end position="645"/>
    </location>
</feature>
<dbReference type="AlphaFoldDB" id="A0A9K3PCA6"/>
<feature type="compositionally biased region" description="Polar residues" evidence="1">
    <location>
        <begin position="268"/>
        <end position="283"/>
    </location>
</feature>
<feature type="region of interest" description="Disordered" evidence="1">
    <location>
        <begin position="1"/>
        <end position="259"/>
    </location>
</feature>
<feature type="transmembrane region" description="Helical" evidence="2">
    <location>
        <begin position="428"/>
        <end position="448"/>
    </location>
</feature>
<feature type="transmembrane region" description="Helical" evidence="2">
    <location>
        <begin position="498"/>
        <end position="516"/>
    </location>
</feature>
<feature type="transmembrane region" description="Helical" evidence="2">
    <location>
        <begin position="522"/>
        <end position="540"/>
    </location>
</feature>
<evidence type="ECO:0000313" key="5">
    <source>
        <dbReference type="Proteomes" id="UP000693970"/>
    </source>
</evidence>
<dbReference type="OrthoDB" id="49084at2759"/>
<keyword evidence="2" id="KW-1133">Transmembrane helix</keyword>
<feature type="region of interest" description="Disordered" evidence="1">
    <location>
        <begin position="308"/>
        <end position="360"/>
    </location>
</feature>
<dbReference type="EMBL" id="JAGRRH010000030">
    <property type="protein sequence ID" value="KAG7339779.1"/>
    <property type="molecule type" value="Genomic_DNA"/>
</dbReference>
<name>A0A9K3PCA6_9STRA</name>
<proteinExistence type="predicted"/>
<accession>A0A9K3PCA6</accession>
<evidence type="ECO:0000313" key="4">
    <source>
        <dbReference type="EMBL" id="KAG7362574.1"/>
    </source>
</evidence>
<feature type="compositionally biased region" description="Basic and acidic residues" evidence="1">
    <location>
        <begin position="1"/>
        <end position="12"/>
    </location>
</feature>
<evidence type="ECO:0000256" key="1">
    <source>
        <dbReference type="SAM" id="MobiDB-lite"/>
    </source>
</evidence>
<feature type="compositionally biased region" description="Polar residues" evidence="1">
    <location>
        <begin position="170"/>
        <end position="179"/>
    </location>
</feature>
<keyword evidence="2" id="KW-0472">Membrane</keyword>
<feature type="region of interest" description="Disordered" evidence="1">
    <location>
        <begin position="266"/>
        <end position="285"/>
    </location>
</feature>
<comment type="caution">
    <text evidence="3">The sequence shown here is derived from an EMBL/GenBank/DDBJ whole genome shotgun (WGS) entry which is preliminary data.</text>
</comment>
<feature type="compositionally biased region" description="Polar residues" evidence="1">
    <location>
        <begin position="188"/>
        <end position="205"/>
    </location>
</feature>
<evidence type="ECO:0000313" key="3">
    <source>
        <dbReference type="EMBL" id="KAG7339779.1"/>
    </source>
</evidence>
<dbReference type="EMBL" id="JAGRRH010000011">
    <property type="protein sequence ID" value="KAG7362574.1"/>
    <property type="molecule type" value="Genomic_DNA"/>
</dbReference>
<feature type="compositionally biased region" description="Polar residues" evidence="1">
    <location>
        <begin position="13"/>
        <end position="35"/>
    </location>
</feature>
<sequence>MNKTGEGQDTRKSSAPVNGPSGNVPSAKAQQSDSPAVTKKKAGKGSASTAVTNKTGKSNKTNKSNAPNRTKSSTATDKTKSNSTSNITSSSKKKSSPLPPAPRPPSNGTAAALVSVTANAPAMQRPSPAPPAQRKKAPTTQNHDTPKPPSFSVANPSLSGPQHLNKRSSHSGILQQQPPKSIMRAPSRPNSMVTDGNIPNRQVDNGQPLPPKTRSPMLRGTSQKANPSTPKPKVTSLPAKAIPQSTELGPRQPPRNKSLNLDDIAATESDSSGGSGKNNTTAGPFQGLLARTKSIMDDLMGSIDNFEDEPLNDSYGPGARRGAALKQSQRFSSRSSDHQGLATSSHHRRKNLPPPPTRGASYALGLGAGSLHGGSNHSVDFFSSSSTVLTRTEEPHFEDDPFWKRSLRFLRLLPPSPHERLVDRKIRILLWASLVLDFINAVVAITTFSEVTMCCGKPIWSMGGGANWPKAMTIISYIYIFGIFVEIVPVVRDSGIPWNILNPLFGFLLTFAVFFDDSRAEAISMWIIETISVAFDFVVYRLKRKKRMEKEELLDTINEKLEPFFASNRKANGFKGMDVSFHEAAIAAMEENTVADHREIKLLRERRQLRHFLTEEQKYLNYHLAGIVFNSGLMFITMIFIIAMLSTGGMCVYDDKLPNPFSQNQLGLCSSCRGVAGQCAICTATITQCYFPY</sequence>
<protein>
    <submittedName>
        <fullName evidence="3">Uncharacterized protein</fullName>
    </submittedName>
</protein>
<reference evidence="3" key="2">
    <citation type="submission" date="2021-04" db="EMBL/GenBank/DDBJ databases">
        <authorList>
            <person name="Podell S."/>
        </authorList>
    </citation>
    <scope>NUCLEOTIDE SEQUENCE</scope>
    <source>
        <strain evidence="3">Hildebrandi</strain>
    </source>
</reference>
<dbReference type="Proteomes" id="UP000693970">
    <property type="component" value="Unassembled WGS sequence"/>
</dbReference>
<evidence type="ECO:0000256" key="2">
    <source>
        <dbReference type="SAM" id="Phobius"/>
    </source>
</evidence>
<keyword evidence="5" id="KW-1185">Reference proteome</keyword>
<feature type="transmembrane region" description="Helical" evidence="2">
    <location>
        <begin position="468"/>
        <end position="491"/>
    </location>
</feature>
<gene>
    <name evidence="4" type="ORF">IV203_025458</name>
    <name evidence="3" type="ORF">IV203_028240</name>
</gene>
<feature type="compositionally biased region" description="Low complexity" evidence="1">
    <location>
        <begin position="44"/>
        <end position="90"/>
    </location>
</feature>
<keyword evidence="2" id="KW-0812">Transmembrane</keyword>
<feature type="compositionally biased region" description="Polar residues" evidence="1">
    <location>
        <begin position="152"/>
        <end position="162"/>
    </location>
</feature>
<organism evidence="3 5">
    <name type="scientific">Nitzschia inconspicua</name>
    <dbReference type="NCBI Taxonomy" id="303405"/>
    <lineage>
        <taxon>Eukaryota</taxon>
        <taxon>Sar</taxon>
        <taxon>Stramenopiles</taxon>
        <taxon>Ochrophyta</taxon>
        <taxon>Bacillariophyta</taxon>
        <taxon>Bacillariophyceae</taxon>
        <taxon>Bacillariophycidae</taxon>
        <taxon>Bacillariales</taxon>
        <taxon>Bacillariaceae</taxon>
        <taxon>Nitzschia</taxon>
    </lineage>
</organism>
<reference evidence="3" key="1">
    <citation type="journal article" date="2021" name="Sci. Rep.">
        <title>Diploid genomic architecture of Nitzschia inconspicua, an elite biomass production diatom.</title>
        <authorList>
            <person name="Oliver A."/>
            <person name="Podell S."/>
            <person name="Pinowska A."/>
            <person name="Traller J.C."/>
            <person name="Smith S.R."/>
            <person name="McClure R."/>
            <person name="Beliaev A."/>
            <person name="Bohutskyi P."/>
            <person name="Hill E.A."/>
            <person name="Rabines A."/>
            <person name="Zheng H."/>
            <person name="Allen L.Z."/>
            <person name="Kuo A."/>
            <person name="Grigoriev I.V."/>
            <person name="Allen A.E."/>
            <person name="Hazlebeck D."/>
            <person name="Allen E.E."/>
        </authorList>
    </citation>
    <scope>NUCLEOTIDE SEQUENCE</scope>
    <source>
        <strain evidence="3">Hildebrandi</strain>
    </source>
</reference>